<dbReference type="PROSITE" id="PS51752">
    <property type="entry name" value="JACALIN_LECTIN"/>
    <property type="match status" value="1"/>
</dbReference>
<gene>
    <name evidence="3" type="ORF">PENANT_c014G05720</name>
</gene>
<dbReference type="CDD" id="cd09302">
    <property type="entry name" value="Jacalin_like"/>
    <property type="match status" value="1"/>
</dbReference>
<feature type="region of interest" description="Disordered" evidence="1">
    <location>
        <begin position="404"/>
        <end position="625"/>
    </location>
</feature>
<keyword evidence="4" id="KW-1185">Reference proteome</keyword>
<protein>
    <recommendedName>
        <fullName evidence="2">Jacalin-type lectin domain-containing protein</fullName>
    </recommendedName>
</protein>
<dbReference type="SUPFAM" id="SSF56973">
    <property type="entry name" value="Aerolisin/ETX pore-forming domain"/>
    <property type="match status" value="1"/>
</dbReference>
<feature type="compositionally biased region" description="Polar residues" evidence="1">
    <location>
        <begin position="440"/>
        <end position="451"/>
    </location>
</feature>
<comment type="caution">
    <text evidence="3">The sequence shown here is derived from an EMBL/GenBank/DDBJ whole genome shotgun (WGS) entry which is preliminary data.</text>
</comment>
<dbReference type="InterPro" id="IPR001229">
    <property type="entry name" value="Jacalin-like_lectin_dom"/>
</dbReference>
<feature type="compositionally biased region" description="Basic and acidic residues" evidence="1">
    <location>
        <begin position="503"/>
        <end position="516"/>
    </location>
</feature>
<dbReference type="AlphaFoldDB" id="A0A1V6Q5K8"/>
<dbReference type="SUPFAM" id="SSF51101">
    <property type="entry name" value="Mannose-binding lectins"/>
    <property type="match status" value="1"/>
</dbReference>
<feature type="domain" description="Jacalin-type lectin" evidence="2">
    <location>
        <begin position="9"/>
        <end position="148"/>
    </location>
</feature>
<accession>A0A1V6Q5K8</accession>
<evidence type="ECO:0000259" key="2">
    <source>
        <dbReference type="PROSITE" id="PS51752"/>
    </source>
</evidence>
<dbReference type="Gene3D" id="2.170.15.10">
    <property type="entry name" value="Proaerolysin, chain A, domain 3"/>
    <property type="match status" value="1"/>
</dbReference>
<reference evidence="4" key="1">
    <citation type="journal article" date="2017" name="Nat. Microbiol.">
        <title>Global analysis of biosynthetic gene clusters reveals vast potential of secondary metabolite production in Penicillium species.</title>
        <authorList>
            <person name="Nielsen J.C."/>
            <person name="Grijseels S."/>
            <person name="Prigent S."/>
            <person name="Ji B."/>
            <person name="Dainat J."/>
            <person name="Nielsen K.F."/>
            <person name="Frisvad J.C."/>
            <person name="Workman M."/>
            <person name="Nielsen J."/>
        </authorList>
    </citation>
    <scope>NUCLEOTIDE SEQUENCE [LARGE SCALE GENOMIC DNA]</scope>
    <source>
        <strain evidence="4">IBT 31811</strain>
    </source>
</reference>
<organism evidence="3 4">
    <name type="scientific">Penicillium antarcticum</name>
    <dbReference type="NCBI Taxonomy" id="416450"/>
    <lineage>
        <taxon>Eukaryota</taxon>
        <taxon>Fungi</taxon>
        <taxon>Dikarya</taxon>
        <taxon>Ascomycota</taxon>
        <taxon>Pezizomycotina</taxon>
        <taxon>Eurotiomycetes</taxon>
        <taxon>Eurotiomycetidae</taxon>
        <taxon>Eurotiales</taxon>
        <taxon>Aspergillaceae</taxon>
        <taxon>Penicillium</taxon>
    </lineage>
</organism>
<evidence type="ECO:0000313" key="3">
    <source>
        <dbReference type="EMBL" id="OQD84086.1"/>
    </source>
</evidence>
<proteinExistence type="predicted"/>
<dbReference type="InterPro" id="IPR036404">
    <property type="entry name" value="Jacalin-like_lectin_dom_sf"/>
</dbReference>
<sequence>MPTYPRNVLVNLGAIGGTGGGAIDFVAQTGGLVERLGVWASGKDIIGVSIKFTNDETTKKMGSGGWGDYSEFIFEDASEIVKSLSLWGNGKGTNLGRIKFTTSKGRTFDYGGHGGNKEYPMDVGCGLWVGIGGNCGATVDNMSVYFLSKVESMKMKNVKFKNDPTGTSQGIKPKMIKSAQFPWLGKSYDYKFERPRLENETHTVTETKSHSTTLGLSLTETWSGEVDLFVAKSKLEVGATESVSHVWSKEDSTADSTEITDGMTAGVSGKIESANDAVSIEAVTYTGTLDIDYTATIEVKMASGASYEIPTNGNMKKVAYSKIYMNVRPINEDTTLPPGEAEERSLENYQEDRSEKEQYQHDLEYQKAAWSPAQDAEVQNVRLESGYMNENPDDERYQSFDDLQEQQEEPQEVYEQQQRRGYGQPNYEARNCCDQKQDNSRGSQDNFQSDQNDYERDGGDSQQSQNQRYRFNNYEANEEPTSGGKYAEYKENEPVSSNDQEEDRSGQRWNSDRQDNNESYDAQTNDQDENQSEQNYNQFGGYRQNSQDHRDTQEYQDGQQYGDEQVLEEDERTYAPVEQKSSRRGYNAYCDEKGASEYAEDESSYSHDYQQQGNGWRGNRDETVF</sequence>
<evidence type="ECO:0000313" key="4">
    <source>
        <dbReference type="Proteomes" id="UP000191672"/>
    </source>
</evidence>
<name>A0A1V6Q5K8_9EURO</name>
<feature type="compositionally biased region" description="Polar residues" evidence="1">
    <location>
        <begin position="460"/>
        <end position="470"/>
    </location>
</feature>
<feature type="region of interest" description="Disordered" evidence="1">
    <location>
        <begin position="331"/>
        <end position="358"/>
    </location>
</feature>
<dbReference type="EMBL" id="MDYN01000014">
    <property type="protein sequence ID" value="OQD84086.1"/>
    <property type="molecule type" value="Genomic_DNA"/>
</dbReference>
<evidence type="ECO:0000256" key="1">
    <source>
        <dbReference type="SAM" id="MobiDB-lite"/>
    </source>
</evidence>
<dbReference type="Gene3D" id="2.100.10.30">
    <property type="entry name" value="Jacalin-like lectin domain"/>
    <property type="match status" value="1"/>
</dbReference>
<feature type="compositionally biased region" description="Basic and acidic residues" evidence="1">
    <location>
        <begin position="341"/>
        <end position="358"/>
    </location>
</feature>
<dbReference type="Pfam" id="PF01419">
    <property type="entry name" value="Jacalin"/>
    <property type="match status" value="1"/>
</dbReference>
<dbReference type="Proteomes" id="UP000191672">
    <property type="component" value="Unassembled WGS sequence"/>
</dbReference>